<evidence type="ECO:0000256" key="2">
    <source>
        <dbReference type="ARBA" id="ARBA00006046"/>
    </source>
</evidence>
<dbReference type="NCBIfam" id="TIGR02734">
    <property type="entry name" value="crtI_fam"/>
    <property type="match status" value="1"/>
</dbReference>
<dbReference type="Proteomes" id="UP000518300">
    <property type="component" value="Unassembled WGS sequence"/>
</dbReference>
<dbReference type="SUPFAM" id="SSF51905">
    <property type="entry name" value="FAD/NAD(P)-binding domain"/>
    <property type="match status" value="1"/>
</dbReference>
<evidence type="ECO:0000313" key="9">
    <source>
        <dbReference type="EMBL" id="NMO22320.1"/>
    </source>
</evidence>
<feature type="domain" description="Amine oxidase" evidence="8">
    <location>
        <begin position="26"/>
        <end position="491"/>
    </location>
</feature>
<keyword evidence="10" id="KW-1185">Reference proteome</keyword>
<dbReference type="Gene3D" id="3.50.50.60">
    <property type="entry name" value="FAD/NAD(P)-binding domain"/>
    <property type="match status" value="2"/>
</dbReference>
<dbReference type="AlphaFoldDB" id="A0A848LXJ2"/>
<keyword evidence="5" id="KW-0274">FAD</keyword>
<sequence>MSHSVSRGTATRPGGRRALVIGSGFGGLAAAVRLAARGWRVTVLERRDGPGGRANAFQQDGFTFDAGPTIVTCPHLLEELWALAGKRLADHVELRPVEPLYRMRFPDGAAFDYHTDLEAMRESVRRLSPGDAAGFDTLCERVERMYEGGIGPLMSAPVPRLSSLAPFTPALVRDEAFRTMYGLVARHVRDERLRQALSFHPLLIGGSPFEPASAVYASIQFVERRWGGFFPVGGTGALVRGLVSLLEGLGGEVRYGTEVTEISLEGRRATGVRLGDGTSLPGDVVVSNGDVAWTYRYLLPGHVRRHWTDERIQRSRYSMSAFLWYFGTRRRYPEVAHHTLLFGRDFRAMFSGLAGSGPPAEDPLLYLHRPTATDAALAPAGHDAFYVLAPVPHLGEGGAWRTRAEPFRRALEERLSRTVLPGLGAELATSRVFTPEYFRDELRSFRGAAFSFAPTLWQTTFFRAQAKSEDVERLYMVGAGTHPGAGLPAVLCSAKIVDTVIARAA</sequence>
<evidence type="ECO:0000256" key="4">
    <source>
        <dbReference type="ARBA" id="ARBA00022746"/>
    </source>
</evidence>
<dbReference type="PANTHER" id="PTHR43734">
    <property type="entry name" value="PHYTOENE DESATURASE"/>
    <property type="match status" value="1"/>
</dbReference>
<protein>
    <submittedName>
        <fullName evidence="9">Phytoene desaturase</fullName>
    </submittedName>
</protein>
<evidence type="ECO:0000256" key="1">
    <source>
        <dbReference type="ARBA" id="ARBA00004829"/>
    </source>
</evidence>
<name>A0A848LXJ2_9BACT</name>
<dbReference type="PANTHER" id="PTHR43734:SF3">
    <property type="entry name" value="B-CAROTENE KETOLASE"/>
    <property type="match status" value="1"/>
</dbReference>
<dbReference type="FunFam" id="3.50.50.60:FF:000378">
    <property type="entry name" value="Phytoene desaturase"/>
    <property type="match status" value="1"/>
</dbReference>
<gene>
    <name evidence="9" type="primary">crtI</name>
    <name evidence="9" type="ORF">HG543_46815</name>
</gene>
<organism evidence="9 10">
    <name type="scientific">Pyxidicoccus fallax</name>
    <dbReference type="NCBI Taxonomy" id="394095"/>
    <lineage>
        <taxon>Bacteria</taxon>
        <taxon>Pseudomonadati</taxon>
        <taxon>Myxococcota</taxon>
        <taxon>Myxococcia</taxon>
        <taxon>Myxococcales</taxon>
        <taxon>Cystobacterineae</taxon>
        <taxon>Myxococcaceae</taxon>
        <taxon>Pyxidicoccus</taxon>
    </lineage>
</organism>
<dbReference type="InterPro" id="IPR002937">
    <property type="entry name" value="Amino_oxidase"/>
</dbReference>
<evidence type="ECO:0000313" key="10">
    <source>
        <dbReference type="Proteomes" id="UP000518300"/>
    </source>
</evidence>
<dbReference type="RefSeq" id="WP_169351470.1">
    <property type="nucleotide sequence ID" value="NZ_JABBJJ010000409.1"/>
</dbReference>
<dbReference type="InterPro" id="IPR036188">
    <property type="entry name" value="FAD/NAD-bd_sf"/>
</dbReference>
<evidence type="ECO:0000256" key="5">
    <source>
        <dbReference type="ARBA" id="ARBA00022827"/>
    </source>
</evidence>
<evidence type="ECO:0000256" key="6">
    <source>
        <dbReference type="ARBA" id="ARBA00023002"/>
    </source>
</evidence>
<dbReference type="GO" id="GO:0016117">
    <property type="term" value="P:carotenoid biosynthetic process"/>
    <property type="evidence" value="ECO:0007669"/>
    <property type="project" value="UniProtKB-KW"/>
</dbReference>
<keyword evidence="3" id="KW-0285">Flavoprotein</keyword>
<evidence type="ECO:0000256" key="7">
    <source>
        <dbReference type="RuleBase" id="RU362075"/>
    </source>
</evidence>
<keyword evidence="4 7" id="KW-0125">Carotenoid biosynthesis</keyword>
<dbReference type="InterPro" id="IPR014105">
    <property type="entry name" value="Carotenoid/retinoid_OxRdtase"/>
</dbReference>
<proteinExistence type="inferred from homology"/>
<comment type="similarity">
    <text evidence="2 7">Belongs to the carotenoid/retinoid oxidoreductase family.</text>
</comment>
<comment type="pathway">
    <text evidence="1 7">Carotenoid biosynthesis.</text>
</comment>
<accession>A0A848LXJ2</accession>
<dbReference type="Pfam" id="PF01593">
    <property type="entry name" value="Amino_oxidase"/>
    <property type="match status" value="1"/>
</dbReference>
<dbReference type="EMBL" id="JABBJJ010000409">
    <property type="protein sequence ID" value="NMO22320.1"/>
    <property type="molecule type" value="Genomic_DNA"/>
</dbReference>
<reference evidence="9 10" key="1">
    <citation type="submission" date="2020-04" db="EMBL/GenBank/DDBJ databases">
        <title>Draft genome of Pyxidicoccus fallax type strain.</title>
        <authorList>
            <person name="Whitworth D.E."/>
        </authorList>
    </citation>
    <scope>NUCLEOTIDE SEQUENCE [LARGE SCALE GENOMIC DNA]</scope>
    <source>
        <strain evidence="9 10">DSM 14698</strain>
    </source>
</reference>
<evidence type="ECO:0000256" key="3">
    <source>
        <dbReference type="ARBA" id="ARBA00022630"/>
    </source>
</evidence>
<comment type="caution">
    <text evidence="9">The sequence shown here is derived from an EMBL/GenBank/DDBJ whole genome shotgun (WGS) entry which is preliminary data.</text>
</comment>
<keyword evidence="6 7" id="KW-0560">Oxidoreductase</keyword>
<dbReference type="GO" id="GO:0016491">
    <property type="term" value="F:oxidoreductase activity"/>
    <property type="evidence" value="ECO:0007669"/>
    <property type="project" value="UniProtKB-KW"/>
</dbReference>
<evidence type="ECO:0000259" key="8">
    <source>
        <dbReference type="Pfam" id="PF01593"/>
    </source>
</evidence>